<reference evidence="2" key="1">
    <citation type="journal article" date="2019" name="Int. J. Syst. Evol. Microbiol.">
        <title>The Global Catalogue of Microorganisms (GCM) 10K type strain sequencing project: providing services to taxonomists for standard genome sequencing and annotation.</title>
        <authorList>
            <consortium name="The Broad Institute Genomics Platform"/>
            <consortium name="The Broad Institute Genome Sequencing Center for Infectious Disease"/>
            <person name="Wu L."/>
            <person name="Ma J."/>
        </authorList>
    </citation>
    <scope>NUCLEOTIDE SEQUENCE [LARGE SCALE GENOMIC DNA]</scope>
    <source>
        <strain evidence="2">JCM 10977</strain>
    </source>
</reference>
<protein>
    <submittedName>
        <fullName evidence="1">Uncharacterized protein</fullName>
    </submittedName>
</protein>
<proteinExistence type="predicted"/>
<accession>A0ABP4AG34</accession>
<dbReference type="EMBL" id="BAAAHK010000005">
    <property type="protein sequence ID" value="GAA0936187.1"/>
    <property type="molecule type" value="Genomic_DNA"/>
</dbReference>
<organism evidence="1 2">
    <name type="scientific">Kribbella koreensis</name>
    <dbReference type="NCBI Taxonomy" id="57909"/>
    <lineage>
        <taxon>Bacteria</taxon>
        <taxon>Bacillati</taxon>
        <taxon>Actinomycetota</taxon>
        <taxon>Actinomycetes</taxon>
        <taxon>Propionibacteriales</taxon>
        <taxon>Kribbellaceae</taxon>
        <taxon>Kribbella</taxon>
    </lineage>
</organism>
<comment type="caution">
    <text evidence="1">The sequence shown here is derived from an EMBL/GenBank/DDBJ whole genome shotgun (WGS) entry which is preliminary data.</text>
</comment>
<evidence type="ECO:0000313" key="2">
    <source>
        <dbReference type="Proteomes" id="UP001500542"/>
    </source>
</evidence>
<gene>
    <name evidence="1" type="ORF">GCM10009554_23510</name>
</gene>
<name>A0ABP4AG34_9ACTN</name>
<keyword evidence="2" id="KW-1185">Reference proteome</keyword>
<evidence type="ECO:0000313" key="1">
    <source>
        <dbReference type="EMBL" id="GAA0936187.1"/>
    </source>
</evidence>
<dbReference type="Proteomes" id="UP001500542">
    <property type="component" value="Unassembled WGS sequence"/>
</dbReference>
<dbReference type="RefSeq" id="WP_343967937.1">
    <property type="nucleotide sequence ID" value="NZ_BAAAHK010000005.1"/>
</dbReference>
<sequence length="198" mass="21047">MKLYRPATVLVGILFVLLGGLTRLADPEHVFDDSSRVVKHGGIGQAVPFGGSSVSVDRLKFARAYLPDDSSGEKAIESNGIFVALEYDTVQGTAPTPGRDLKLTTDKGTVYRPISGTYGTQLDFADPGFGVVGAVVFEVNPADVTGLALQVKTTQLFNVLAQDVEIDLGIPDEQVAQRLIDAAAPEYLIPKSVKRVAS</sequence>